<reference evidence="2 3" key="1">
    <citation type="journal article" date="2022" name="Nat. Microbiol.">
        <title>The microbiome of a bacterivorous marine choanoflagellate contains a resource-demanding obligate bacterial associate.</title>
        <authorList>
            <person name="Needham D.M."/>
            <person name="Poirier C."/>
            <person name="Bachy C."/>
            <person name="George E.E."/>
            <person name="Wilken S."/>
            <person name="Yung C.C.M."/>
            <person name="Limardo A.J."/>
            <person name="Morando M."/>
            <person name="Sudek L."/>
            <person name="Malmstrom R.R."/>
            <person name="Keeling P.J."/>
            <person name="Santoro A.E."/>
            <person name="Worden A.Z."/>
        </authorList>
    </citation>
    <scope>NUCLEOTIDE SEQUENCE [LARGE SCALE GENOMIC DNA]</scope>
    <source>
        <strain evidence="2 3">Comchoano-1</strain>
    </source>
</reference>
<feature type="compositionally biased region" description="Low complexity" evidence="1">
    <location>
        <begin position="811"/>
        <end position="821"/>
    </location>
</feature>
<dbReference type="RefSeq" id="WP_258568119.1">
    <property type="nucleotide sequence ID" value="NZ_CP092900.1"/>
</dbReference>
<keyword evidence="3" id="KW-1185">Reference proteome</keyword>
<sequence length="899" mass="99809">MNMTMRELLKKISDISFFPGTVEQVYPNDVSLGLDKAQARDHVSRCIEVIDELLVWQKDEEHLEDFKILASAFKKELFYILQCTPYTCFRLTTVYGDPGIIALYNTLSSEKEVDLSLTREVHAFAADGKNSVYIRKGSELLRDCLGVIPASLDIDTQRRFLIEAMKKQAESSMGKNSQLYEVKEGDDWKSILVSYSLVSESTSGTWIRSVVASMGYDYHSMPRVGEHVHIPSEYDICLQDINAINTHIFSTDGLLLNESVIQDTFAYALFKVVLDEGLPPDASSIRGVLGCMGLEAGGAAAGDEGVRSIDAGSLDKVFKNLLGLCRGFLMDGFFSKQLNSLCISLGKSIARGYYVSCAQGVCERLQTNVGLSAVDQAGSALGRRFEAFAHKLAPEDTEGIIADKMYKACMSKPGMSSEEKWQVFLDSLDTLDKCLLKMVGQDLDEYKFDGLYHDEDLFGNSNITTYSDGSEVKVPLDSAAGQLIVQAAGWNSQIAFDELMGGIPDNNTKVAPYVVLSAALEGSGYERGQDLIDISRIGLDEVADAFLFGRELVLHLVHNPLYSLDPAKYANMLNYINNSESDKEGPEYFYRALVVMLANIDNCQDLMFATGPIKRAVEYLIGLSLGGVPARSTEKALAFVTRYAKKLSTGVLSEYGSKAMREALSGEWDVDTAFFWLSVGADFKWDSAHGSMSSERSHFHSKYYERSSKLSRRCLEFSGESQAEYLLRLLKNDEGYNNYFTLGGAREKFFRQIPFRVLWDMLDKKGRPYLQSQYTTWRRGQYADNEVCSELKGILDPGQRDHQDRGTYKPSSGSDVSSANSAPGRKRSWTTKVKMFFKAIWRWICNLFRRRPKLQVSSGQPVHSGGYSDIPEQVSGSVLSNGGGNGVDPAPRPVAGVMG</sequence>
<name>A0ABY5DJF2_9GAMM</name>
<feature type="region of interest" description="Disordered" evidence="1">
    <location>
        <begin position="877"/>
        <end position="899"/>
    </location>
</feature>
<feature type="compositionally biased region" description="Basic and acidic residues" evidence="1">
    <location>
        <begin position="798"/>
        <end position="807"/>
    </location>
</feature>
<accession>A0ABY5DJF2</accession>
<dbReference type="EMBL" id="CP092900">
    <property type="protein sequence ID" value="UTC24335.1"/>
    <property type="molecule type" value="Genomic_DNA"/>
</dbReference>
<feature type="region of interest" description="Disordered" evidence="1">
    <location>
        <begin position="793"/>
        <end position="825"/>
    </location>
</feature>
<organism evidence="2 3">
    <name type="scientific">Candidatus Comchoanobacter bicostacola</name>
    <dbReference type="NCBI Taxonomy" id="2919598"/>
    <lineage>
        <taxon>Bacteria</taxon>
        <taxon>Pseudomonadati</taxon>
        <taxon>Pseudomonadota</taxon>
        <taxon>Gammaproteobacteria</taxon>
        <taxon>Candidatus Comchoanobacterales</taxon>
        <taxon>Candidatus Comchoanobacteraceae</taxon>
        <taxon>Candidatus Comchoanobacter</taxon>
    </lineage>
</organism>
<proteinExistence type="predicted"/>
<evidence type="ECO:0000313" key="3">
    <source>
        <dbReference type="Proteomes" id="UP001055955"/>
    </source>
</evidence>
<gene>
    <name evidence="2" type="ORF">MMH89_03755</name>
</gene>
<evidence type="ECO:0000313" key="2">
    <source>
        <dbReference type="EMBL" id="UTC24335.1"/>
    </source>
</evidence>
<protein>
    <submittedName>
        <fullName evidence="2">Uncharacterized protein</fullName>
    </submittedName>
</protein>
<dbReference type="Proteomes" id="UP001055955">
    <property type="component" value="Chromosome"/>
</dbReference>
<evidence type="ECO:0000256" key="1">
    <source>
        <dbReference type="SAM" id="MobiDB-lite"/>
    </source>
</evidence>